<proteinExistence type="predicted"/>
<dbReference type="EMBL" id="CAJNNV010030840">
    <property type="protein sequence ID" value="CAE8633796.1"/>
    <property type="molecule type" value="Genomic_DNA"/>
</dbReference>
<dbReference type="AlphaFoldDB" id="A0A813H836"/>
<evidence type="ECO:0000313" key="2">
    <source>
        <dbReference type="EMBL" id="CAE8633796.1"/>
    </source>
</evidence>
<dbReference type="Proteomes" id="UP000654075">
    <property type="component" value="Unassembled WGS sequence"/>
</dbReference>
<gene>
    <name evidence="2" type="ORF">PGLA1383_LOCUS49554</name>
</gene>
<feature type="compositionally biased region" description="Basic and acidic residues" evidence="1">
    <location>
        <begin position="160"/>
        <end position="171"/>
    </location>
</feature>
<evidence type="ECO:0000256" key="1">
    <source>
        <dbReference type="SAM" id="MobiDB-lite"/>
    </source>
</evidence>
<organism evidence="2 3">
    <name type="scientific">Polarella glacialis</name>
    <name type="common">Dinoflagellate</name>
    <dbReference type="NCBI Taxonomy" id="89957"/>
    <lineage>
        <taxon>Eukaryota</taxon>
        <taxon>Sar</taxon>
        <taxon>Alveolata</taxon>
        <taxon>Dinophyceae</taxon>
        <taxon>Suessiales</taxon>
        <taxon>Suessiaceae</taxon>
        <taxon>Polarella</taxon>
    </lineage>
</organism>
<feature type="compositionally biased region" description="Low complexity" evidence="1">
    <location>
        <begin position="198"/>
        <end position="210"/>
    </location>
</feature>
<name>A0A813H836_POLGL</name>
<evidence type="ECO:0000313" key="3">
    <source>
        <dbReference type="Proteomes" id="UP000654075"/>
    </source>
</evidence>
<feature type="region of interest" description="Disordered" evidence="1">
    <location>
        <begin position="138"/>
        <end position="210"/>
    </location>
</feature>
<accession>A0A813H836</accession>
<comment type="caution">
    <text evidence="2">The sequence shown here is derived from an EMBL/GenBank/DDBJ whole genome shotgun (WGS) entry which is preliminary data.</text>
</comment>
<keyword evidence="3" id="KW-1185">Reference proteome</keyword>
<protein>
    <submittedName>
        <fullName evidence="2">Uncharacterized protein</fullName>
    </submittedName>
</protein>
<reference evidence="2" key="1">
    <citation type="submission" date="2021-02" db="EMBL/GenBank/DDBJ databases">
        <authorList>
            <person name="Dougan E. K."/>
            <person name="Rhodes N."/>
            <person name="Thang M."/>
            <person name="Chan C."/>
        </authorList>
    </citation>
    <scope>NUCLEOTIDE SEQUENCE</scope>
</reference>
<sequence>MVAALCLQMNTDELKGKSTQLGPECVDETVAQLFEVFGVELDSTSLTAESLSLQIQVRVLVAGLLSQHDLVFREWQLQEALRQQERIQRARESWHRRAKLANLLLDEERAAKEATGRSLAACQEQLAALQREACGVAQSEAAQAAPEVHSEEPEQTPNRPEPETPDTREQEAGIQEAGNRCSGDDPEDVTVSAEGPGASSARSCAEAASPGSLDLEALESLELEAQAEGRTGETSQEQILEAHVPCAEIGGGEVDQSAAAPGRLAERLQLFGNSFRASQGDEPTPRFAGVLARFVGNALGRQQDAVPPMSHDSGMW</sequence>